<evidence type="ECO:0000256" key="2">
    <source>
        <dbReference type="SAM" id="MobiDB-lite"/>
    </source>
</evidence>
<feature type="domain" description="HIT-type" evidence="3">
    <location>
        <begin position="122"/>
        <end position="157"/>
    </location>
</feature>
<evidence type="ECO:0000256" key="1">
    <source>
        <dbReference type="PROSITE-ProRule" id="PRU00453"/>
    </source>
</evidence>
<dbReference type="GO" id="GO:0008270">
    <property type="term" value="F:zinc ion binding"/>
    <property type="evidence" value="ECO:0007669"/>
    <property type="project" value="UniProtKB-UniRule"/>
</dbReference>
<organism evidence="4">
    <name type="scientific">Neospora caninum (strain Liverpool)</name>
    <dbReference type="NCBI Taxonomy" id="572307"/>
    <lineage>
        <taxon>Eukaryota</taxon>
        <taxon>Sar</taxon>
        <taxon>Alveolata</taxon>
        <taxon>Apicomplexa</taxon>
        <taxon>Conoidasida</taxon>
        <taxon>Coccidia</taxon>
        <taxon>Eucoccidiorida</taxon>
        <taxon>Eimeriorina</taxon>
        <taxon>Sarcocystidae</taxon>
        <taxon>Neospora</taxon>
    </lineage>
</organism>
<feature type="compositionally biased region" description="Acidic residues" evidence="2">
    <location>
        <begin position="192"/>
        <end position="205"/>
    </location>
</feature>
<dbReference type="EMBL" id="LN714480">
    <property type="protein sequence ID" value="CEL65711.1"/>
    <property type="molecule type" value="Genomic_DNA"/>
</dbReference>
<keyword evidence="1" id="KW-0863">Zinc-finger</keyword>
<feature type="region of interest" description="Disordered" evidence="2">
    <location>
        <begin position="1"/>
        <end position="113"/>
    </location>
</feature>
<feature type="compositionally biased region" description="Low complexity" evidence="2">
    <location>
        <begin position="56"/>
        <end position="78"/>
    </location>
</feature>
<dbReference type="PROSITE" id="PS51083">
    <property type="entry name" value="ZF_HIT"/>
    <property type="match status" value="1"/>
</dbReference>
<keyword evidence="1" id="KW-0862">Zinc</keyword>
<reference evidence="4" key="1">
    <citation type="journal article" date="2015" name="PLoS ONE">
        <title>Comprehensive Evaluation of Toxoplasma gondii VEG and Neospora caninum LIV Genomes with Tachyzoite Stage Transcriptome and Proteome Defines Novel Transcript Features.</title>
        <authorList>
            <person name="Ramaprasad A."/>
            <person name="Mourier T."/>
            <person name="Naeem R."/>
            <person name="Malas T.B."/>
            <person name="Moussa E."/>
            <person name="Panigrahi A."/>
            <person name="Vermont S.J."/>
            <person name="Otto T.D."/>
            <person name="Wastling J."/>
            <person name="Pain A."/>
        </authorList>
    </citation>
    <scope>NUCLEOTIDE SEQUENCE</scope>
    <source>
        <strain evidence="4">Liverpool</strain>
    </source>
</reference>
<feature type="compositionally biased region" description="Basic and acidic residues" evidence="2">
    <location>
        <begin position="219"/>
        <end position="229"/>
    </location>
</feature>
<feature type="compositionally biased region" description="Basic and acidic residues" evidence="2">
    <location>
        <begin position="104"/>
        <end position="113"/>
    </location>
</feature>
<dbReference type="AlphaFoldDB" id="A0A0F7U9K6"/>
<evidence type="ECO:0000259" key="3">
    <source>
        <dbReference type="PROSITE" id="PS51083"/>
    </source>
</evidence>
<name>A0A0F7U9K6_NEOCL</name>
<feature type="region of interest" description="Disordered" evidence="2">
    <location>
        <begin position="155"/>
        <end position="309"/>
    </location>
</feature>
<sequence length="381" mass="42746">MEPSPRRVPSIGHLEDHLPPHHRSSRHDAHSRVSHRSRPPFCHSGPRRSERHPENPSSSPGFSSFSSSFGGRESPSASPRGRDGRRPGRGRLGTRFSGLRRGRGREERLHRREGERVEEKVCIVCGARGEAVKYKLPCCRGLFCSSGCYQEHKKRPCACREPGGHEGARERRAEGRETEGDGGGAMHSEFVEREEEEEEEMEDREDDARAVCTAGAGRSEGDKKRRREDGEDSEEEREEGEEEDSHDGREPSKAKFQRRFPAEGEMGDDSGGASSWCFGEKDPDLSGEDETAPLPRFEGCDEHEEDVEENDELSVQQKESLRTNLKLREAFENNARLREAFSDVAASADQTATLAMYLNDAVFHGICNQVMDIIQGDEQRS</sequence>
<dbReference type="InterPro" id="IPR007529">
    <property type="entry name" value="Znf_HIT"/>
</dbReference>
<evidence type="ECO:0000313" key="4">
    <source>
        <dbReference type="EMBL" id="CEL65711.1"/>
    </source>
</evidence>
<feature type="compositionally biased region" description="Basic and acidic residues" evidence="2">
    <location>
        <begin position="162"/>
        <end position="179"/>
    </location>
</feature>
<gene>
    <name evidence="4" type="ORF">BN1204_015475</name>
</gene>
<protein>
    <recommendedName>
        <fullName evidence="3">HIT-type domain-containing protein</fullName>
    </recommendedName>
</protein>
<feature type="compositionally biased region" description="Acidic residues" evidence="2">
    <location>
        <begin position="230"/>
        <end position="245"/>
    </location>
</feature>
<keyword evidence="1" id="KW-0479">Metal-binding</keyword>
<accession>A0A0F7U9K6</accession>
<proteinExistence type="predicted"/>